<comment type="caution">
    <text evidence="7">The sequence shown here is derived from an EMBL/GenBank/DDBJ whole genome shotgun (WGS) entry which is preliminary data.</text>
</comment>
<dbReference type="GO" id="GO:0016020">
    <property type="term" value="C:membrane"/>
    <property type="evidence" value="ECO:0007669"/>
    <property type="project" value="UniProtKB-SubCell"/>
</dbReference>
<dbReference type="Pfam" id="PF13664">
    <property type="entry name" value="DUF4149"/>
    <property type="match status" value="1"/>
</dbReference>
<protein>
    <recommendedName>
        <fullName evidence="6">TMEM205-like domain-containing protein</fullName>
    </recommendedName>
</protein>
<dbReference type="AlphaFoldDB" id="A0A432MF34"/>
<evidence type="ECO:0000313" key="8">
    <source>
        <dbReference type="Proteomes" id="UP000280296"/>
    </source>
</evidence>
<evidence type="ECO:0000259" key="6">
    <source>
        <dbReference type="Pfam" id="PF13664"/>
    </source>
</evidence>
<feature type="transmembrane region" description="Helical" evidence="5">
    <location>
        <begin position="124"/>
        <end position="144"/>
    </location>
</feature>
<evidence type="ECO:0000256" key="5">
    <source>
        <dbReference type="SAM" id="Phobius"/>
    </source>
</evidence>
<sequence>MPLRSLALRVFCLLGLSVWMGGFTFYSAVVIPVLHESLGSLDTGFVTQEVTDYLNYIGVGVVLVWWAAAWVERGEGPARVRAVRLLFLAATTLILLGLIALHRVMDGRLETGSLRGFYPLHRAYLIASTVQWIVNLALMTALLVPSRLPEKGS</sequence>
<keyword evidence="8" id="KW-1185">Reference proteome</keyword>
<organism evidence="7 8">
    <name type="scientific">Tautonia sociabilis</name>
    <dbReference type="NCBI Taxonomy" id="2080755"/>
    <lineage>
        <taxon>Bacteria</taxon>
        <taxon>Pseudomonadati</taxon>
        <taxon>Planctomycetota</taxon>
        <taxon>Planctomycetia</taxon>
        <taxon>Isosphaerales</taxon>
        <taxon>Isosphaeraceae</taxon>
        <taxon>Tautonia</taxon>
    </lineage>
</organism>
<comment type="subcellular location">
    <subcellularLocation>
        <location evidence="1">Membrane</location>
    </subcellularLocation>
</comment>
<feature type="domain" description="TMEM205-like" evidence="6">
    <location>
        <begin position="14"/>
        <end position="102"/>
    </location>
</feature>
<accession>A0A432MF34</accession>
<feature type="transmembrane region" description="Helical" evidence="5">
    <location>
        <begin position="7"/>
        <end position="33"/>
    </location>
</feature>
<evidence type="ECO:0000256" key="4">
    <source>
        <dbReference type="ARBA" id="ARBA00023136"/>
    </source>
</evidence>
<reference evidence="7 8" key="1">
    <citation type="submission" date="2018-12" db="EMBL/GenBank/DDBJ databases">
        <authorList>
            <person name="Toschakov S.V."/>
        </authorList>
    </citation>
    <scope>NUCLEOTIDE SEQUENCE [LARGE SCALE GENOMIC DNA]</scope>
    <source>
        <strain evidence="7 8">GM2012</strain>
    </source>
</reference>
<dbReference type="InterPro" id="IPR025423">
    <property type="entry name" value="TMEM205-like"/>
</dbReference>
<keyword evidence="2 5" id="KW-0812">Transmembrane</keyword>
<name>A0A432MF34_9BACT</name>
<gene>
    <name evidence="7" type="ORF">TsocGM_20335</name>
</gene>
<dbReference type="EMBL" id="RYZH01000049">
    <property type="protein sequence ID" value="RUL84363.1"/>
    <property type="molecule type" value="Genomic_DNA"/>
</dbReference>
<dbReference type="OrthoDB" id="272135at2"/>
<dbReference type="RefSeq" id="WP_126727299.1">
    <property type="nucleotide sequence ID" value="NZ_RYZH01000049.1"/>
</dbReference>
<keyword evidence="4 5" id="KW-0472">Membrane</keyword>
<proteinExistence type="predicted"/>
<evidence type="ECO:0000313" key="7">
    <source>
        <dbReference type="EMBL" id="RUL84363.1"/>
    </source>
</evidence>
<keyword evidence="3 5" id="KW-1133">Transmembrane helix</keyword>
<feature type="transmembrane region" description="Helical" evidence="5">
    <location>
        <begin position="83"/>
        <end position="104"/>
    </location>
</feature>
<evidence type="ECO:0000256" key="2">
    <source>
        <dbReference type="ARBA" id="ARBA00022692"/>
    </source>
</evidence>
<evidence type="ECO:0000256" key="1">
    <source>
        <dbReference type="ARBA" id="ARBA00004370"/>
    </source>
</evidence>
<dbReference type="Proteomes" id="UP000280296">
    <property type="component" value="Unassembled WGS sequence"/>
</dbReference>
<reference evidence="7 8" key="2">
    <citation type="submission" date="2019-01" db="EMBL/GenBank/DDBJ databases">
        <title>Tautonia sociabilis, a novel thermotolerant planctomycete of Isosphaeraceae family, isolated from a 4000 m deep subterranean habitat.</title>
        <authorList>
            <person name="Kovaleva O.L."/>
            <person name="Elcheninov A.G."/>
            <person name="Van Heerden E."/>
            <person name="Toshchakov S.V."/>
            <person name="Novikov A."/>
            <person name="Bonch-Osmolovskaya E.A."/>
            <person name="Kublanov I.V."/>
        </authorList>
    </citation>
    <scope>NUCLEOTIDE SEQUENCE [LARGE SCALE GENOMIC DNA]</scope>
    <source>
        <strain evidence="7 8">GM2012</strain>
    </source>
</reference>
<feature type="transmembrane region" description="Helical" evidence="5">
    <location>
        <begin position="53"/>
        <end position="71"/>
    </location>
</feature>
<evidence type="ECO:0000256" key="3">
    <source>
        <dbReference type="ARBA" id="ARBA00022989"/>
    </source>
</evidence>